<dbReference type="RefSeq" id="XP_021875449.1">
    <property type="nucleotide sequence ID" value="XM_022026108.1"/>
</dbReference>
<dbReference type="OrthoDB" id="409543at2759"/>
<dbReference type="GeneID" id="33567951"/>
<evidence type="ECO:0000313" key="2">
    <source>
        <dbReference type="Proteomes" id="UP000193648"/>
    </source>
</evidence>
<organism evidence="1 2">
    <name type="scientific">Lobosporangium transversale</name>
    <dbReference type="NCBI Taxonomy" id="64571"/>
    <lineage>
        <taxon>Eukaryota</taxon>
        <taxon>Fungi</taxon>
        <taxon>Fungi incertae sedis</taxon>
        <taxon>Mucoromycota</taxon>
        <taxon>Mortierellomycotina</taxon>
        <taxon>Mortierellomycetes</taxon>
        <taxon>Mortierellales</taxon>
        <taxon>Mortierellaceae</taxon>
        <taxon>Lobosporangium</taxon>
    </lineage>
</organism>
<gene>
    <name evidence="1" type="ORF">BCR41DRAFT_365039</name>
</gene>
<evidence type="ECO:0000313" key="1">
    <source>
        <dbReference type="EMBL" id="ORY96012.1"/>
    </source>
</evidence>
<feature type="non-terminal residue" evidence="1">
    <location>
        <position position="156"/>
    </location>
</feature>
<protein>
    <submittedName>
        <fullName evidence="1">Uncharacterized protein</fullName>
    </submittedName>
</protein>
<dbReference type="InParanoid" id="A0A1Y2G5T4"/>
<keyword evidence="2" id="KW-1185">Reference proteome</keyword>
<dbReference type="AlphaFoldDB" id="A0A1Y2G5T4"/>
<proteinExistence type="predicted"/>
<reference evidence="1 2" key="1">
    <citation type="submission" date="2016-07" db="EMBL/GenBank/DDBJ databases">
        <title>Pervasive Adenine N6-methylation of Active Genes in Fungi.</title>
        <authorList>
            <consortium name="DOE Joint Genome Institute"/>
            <person name="Mondo S.J."/>
            <person name="Dannebaum R.O."/>
            <person name="Kuo R.C."/>
            <person name="Labutti K."/>
            <person name="Haridas S."/>
            <person name="Kuo A."/>
            <person name="Salamov A."/>
            <person name="Ahrendt S.R."/>
            <person name="Lipzen A."/>
            <person name="Sullivan W."/>
            <person name="Andreopoulos W.B."/>
            <person name="Clum A."/>
            <person name="Lindquist E."/>
            <person name="Daum C."/>
            <person name="Ramamoorthy G.K."/>
            <person name="Gryganskyi A."/>
            <person name="Culley D."/>
            <person name="Magnuson J.K."/>
            <person name="James T.Y."/>
            <person name="O'Malley M.A."/>
            <person name="Stajich J.E."/>
            <person name="Spatafora J.W."/>
            <person name="Visel A."/>
            <person name="Grigoriev I.V."/>
        </authorList>
    </citation>
    <scope>NUCLEOTIDE SEQUENCE [LARGE SCALE GENOMIC DNA]</scope>
    <source>
        <strain evidence="1 2">NRRL 3116</strain>
    </source>
</reference>
<dbReference type="STRING" id="64571.A0A1Y2G5T4"/>
<dbReference type="EMBL" id="MCFF01000080">
    <property type="protein sequence ID" value="ORY96012.1"/>
    <property type="molecule type" value="Genomic_DNA"/>
</dbReference>
<name>A0A1Y2G5T4_9FUNG</name>
<comment type="caution">
    <text evidence="1">The sequence shown here is derived from an EMBL/GenBank/DDBJ whole genome shotgun (WGS) entry which is preliminary data.</text>
</comment>
<dbReference type="Proteomes" id="UP000193648">
    <property type="component" value="Unassembled WGS sequence"/>
</dbReference>
<sequence length="156" mass="17710">MRPNEIYHPARLRGYLSPQSGGNTLHGNGLVMMPTAIFDPLWLRVDNAESSIGLLDDSERMMEDLRSFPDAFSDPDAVCPAQVNKSHHRGNENEKDFAAGPEVFFTGAYAYHWHNNWRTPIDPDSWIGLMRKAYDGFLAGERPNLYGEWLRDDGQV</sequence>
<accession>A0A1Y2G5T4</accession>